<dbReference type="EMBL" id="NMQT01000004">
    <property type="protein sequence ID" value="OXM58838.1"/>
    <property type="molecule type" value="Genomic_DNA"/>
</dbReference>
<organism evidence="1 2">
    <name type="scientific">Amycolatopsis thailandensis</name>
    <dbReference type="NCBI Taxonomy" id="589330"/>
    <lineage>
        <taxon>Bacteria</taxon>
        <taxon>Bacillati</taxon>
        <taxon>Actinomycetota</taxon>
        <taxon>Actinomycetes</taxon>
        <taxon>Pseudonocardiales</taxon>
        <taxon>Pseudonocardiaceae</taxon>
        <taxon>Amycolatopsis</taxon>
    </lineage>
</organism>
<comment type="caution">
    <text evidence="1">The sequence shown here is derived from an EMBL/GenBank/DDBJ whole genome shotgun (WGS) entry which is preliminary data.</text>
</comment>
<reference evidence="1 2" key="1">
    <citation type="submission" date="2017-07" db="EMBL/GenBank/DDBJ databases">
        <title>Amycolatopsis thailandensis Genome sequencing and assembly.</title>
        <authorList>
            <person name="Kaur N."/>
            <person name="Mayilraj S."/>
        </authorList>
    </citation>
    <scope>NUCLEOTIDE SEQUENCE [LARGE SCALE GENOMIC DNA]</scope>
    <source>
        <strain evidence="1 2">JCM 16380</strain>
    </source>
</reference>
<evidence type="ECO:0000313" key="2">
    <source>
        <dbReference type="Proteomes" id="UP000215223"/>
    </source>
</evidence>
<dbReference type="Gene3D" id="3.40.50.2000">
    <property type="entry name" value="Glycogen Phosphorylase B"/>
    <property type="match status" value="2"/>
</dbReference>
<name>A0A229SIY2_9PSEU</name>
<proteinExistence type="predicted"/>
<accession>A0A229SIY2</accession>
<protein>
    <submittedName>
        <fullName evidence="1">Uncharacterized protein</fullName>
    </submittedName>
</protein>
<dbReference type="AlphaFoldDB" id="A0A229SIY2"/>
<dbReference type="SUPFAM" id="SSF53756">
    <property type="entry name" value="UDP-Glycosyltransferase/glycogen phosphorylase"/>
    <property type="match status" value="1"/>
</dbReference>
<dbReference type="Proteomes" id="UP000215223">
    <property type="component" value="Unassembled WGS sequence"/>
</dbReference>
<keyword evidence="2" id="KW-1185">Reference proteome</keyword>
<evidence type="ECO:0000313" key="1">
    <source>
        <dbReference type="EMBL" id="OXM58838.1"/>
    </source>
</evidence>
<sequence length="63" mass="6419">MIAGSTATRWSAFGRAKPDRIAAAVTKVLDDPAYRSAAAKVGDSFREAGGASTAADHLEALLG</sequence>
<gene>
    <name evidence="1" type="ORF">CFP71_00910</name>
</gene>